<dbReference type="InterPro" id="IPR027417">
    <property type="entry name" value="P-loop_NTPase"/>
</dbReference>
<dbReference type="GO" id="GO:0005886">
    <property type="term" value="C:plasma membrane"/>
    <property type="evidence" value="ECO:0007669"/>
    <property type="project" value="UniProtKB-SubCell"/>
</dbReference>
<evidence type="ECO:0000256" key="3">
    <source>
        <dbReference type="ARBA" id="ARBA00022448"/>
    </source>
</evidence>
<organism evidence="14 15">
    <name type="scientific">Wuchereria bancrofti</name>
    <dbReference type="NCBI Taxonomy" id="6293"/>
    <lineage>
        <taxon>Eukaryota</taxon>
        <taxon>Metazoa</taxon>
        <taxon>Ecdysozoa</taxon>
        <taxon>Nematoda</taxon>
        <taxon>Chromadorea</taxon>
        <taxon>Rhabditida</taxon>
        <taxon>Spirurina</taxon>
        <taxon>Spiruromorpha</taxon>
        <taxon>Filarioidea</taxon>
        <taxon>Onchocercidae</taxon>
        <taxon>Wuchereria</taxon>
    </lineage>
</organism>
<dbReference type="FunFam" id="3.40.50.300:FF:000066">
    <property type="entry name" value="ABC transporter B family member 1"/>
    <property type="match status" value="1"/>
</dbReference>
<evidence type="ECO:0000256" key="10">
    <source>
        <dbReference type="ARBA" id="ARBA00023180"/>
    </source>
</evidence>
<protein>
    <submittedName>
        <fullName evidence="15">ABC transporter</fullName>
    </submittedName>
</protein>
<dbReference type="InterPro" id="IPR017871">
    <property type="entry name" value="ABC_transporter-like_CS"/>
</dbReference>
<dbReference type="FunFam" id="3.40.50.300:FF:000916">
    <property type="entry name" value="ABC transporter B family member 9"/>
    <property type="match status" value="1"/>
</dbReference>
<feature type="transmembrane region" description="Helical" evidence="11">
    <location>
        <begin position="69"/>
        <end position="92"/>
    </location>
</feature>
<evidence type="ECO:0000256" key="2">
    <source>
        <dbReference type="ARBA" id="ARBA00007577"/>
    </source>
</evidence>
<feature type="domain" description="ABC transmembrane type-1" evidence="13">
    <location>
        <begin position="75"/>
        <end position="367"/>
    </location>
</feature>
<comment type="subcellular location">
    <subcellularLocation>
        <location evidence="1">Cell membrane</location>
        <topology evidence="1">Multi-pass membrane protein</topology>
    </subcellularLocation>
</comment>
<dbReference type="PROSITE" id="PS50893">
    <property type="entry name" value="ABC_TRANSPORTER_2"/>
    <property type="match status" value="2"/>
</dbReference>
<comment type="similarity">
    <text evidence="2">Belongs to the ABC transporter superfamily. ABCB family. Multidrug resistance exporter (TC 3.A.1.201) subfamily.</text>
</comment>
<evidence type="ECO:0000256" key="5">
    <source>
        <dbReference type="ARBA" id="ARBA00022737"/>
    </source>
</evidence>
<dbReference type="SUPFAM" id="SSF90123">
    <property type="entry name" value="ABC transporter transmembrane region"/>
    <property type="match status" value="2"/>
</dbReference>
<accession>A0AAF5PWD9</accession>
<evidence type="ECO:0000256" key="6">
    <source>
        <dbReference type="ARBA" id="ARBA00022741"/>
    </source>
</evidence>
<keyword evidence="9 11" id="KW-0472">Membrane</keyword>
<feature type="transmembrane region" description="Helical" evidence="11">
    <location>
        <begin position="846"/>
        <end position="864"/>
    </location>
</feature>
<evidence type="ECO:0000256" key="11">
    <source>
        <dbReference type="SAM" id="Phobius"/>
    </source>
</evidence>
<feature type="transmembrane region" description="Helical" evidence="11">
    <location>
        <begin position="763"/>
        <end position="789"/>
    </location>
</feature>
<evidence type="ECO:0000259" key="13">
    <source>
        <dbReference type="PROSITE" id="PS50929"/>
    </source>
</evidence>
<dbReference type="GO" id="GO:0090374">
    <property type="term" value="P:oligopeptide export from mitochondrion"/>
    <property type="evidence" value="ECO:0007669"/>
    <property type="project" value="TreeGrafter"/>
</dbReference>
<dbReference type="CDD" id="cd18578">
    <property type="entry name" value="ABC_6TM_Pgp_ABCB1_D2_like"/>
    <property type="match status" value="1"/>
</dbReference>
<feature type="transmembrane region" description="Helical" evidence="11">
    <location>
        <begin position="200"/>
        <end position="219"/>
    </location>
</feature>
<evidence type="ECO:0000256" key="8">
    <source>
        <dbReference type="ARBA" id="ARBA00022989"/>
    </source>
</evidence>
<dbReference type="PANTHER" id="PTHR43394">
    <property type="entry name" value="ATP-DEPENDENT PERMEASE MDL1, MITOCHONDRIAL"/>
    <property type="match status" value="1"/>
</dbReference>
<keyword evidence="5" id="KW-0677">Repeat</keyword>
<dbReference type="InterPro" id="IPR003593">
    <property type="entry name" value="AAA+_ATPase"/>
</dbReference>
<dbReference type="WBParaSite" id="mrna-Wban_06559">
    <property type="protein sequence ID" value="mrna-Wban_06559"/>
    <property type="gene ID" value="Wban_06559"/>
</dbReference>
<dbReference type="CDD" id="cd18577">
    <property type="entry name" value="ABC_6TM_Pgp_ABCB1_D1_like"/>
    <property type="match status" value="1"/>
</dbReference>
<dbReference type="CDD" id="cd03249">
    <property type="entry name" value="ABC_MTABC3_MDL1_MDL2"/>
    <property type="match status" value="2"/>
</dbReference>
<feature type="transmembrane region" description="Helical" evidence="11">
    <location>
        <begin position="338"/>
        <end position="359"/>
    </location>
</feature>
<feature type="transmembrane region" description="Helical" evidence="11">
    <location>
        <begin position="870"/>
        <end position="889"/>
    </location>
</feature>
<reference evidence="15" key="3">
    <citation type="submission" date="2024-02" db="UniProtKB">
        <authorList>
            <consortium name="WormBaseParasite"/>
        </authorList>
    </citation>
    <scope>IDENTIFICATION</scope>
    <source>
        <strain evidence="15">pt0022</strain>
    </source>
</reference>
<dbReference type="Proteomes" id="UP000093561">
    <property type="component" value="Unassembled WGS sequence"/>
</dbReference>
<evidence type="ECO:0000313" key="14">
    <source>
        <dbReference type="Proteomes" id="UP000093561"/>
    </source>
</evidence>
<feature type="transmembrane region" description="Helical" evidence="11">
    <location>
        <begin position="302"/>
        <end position="326"/>
    </location>
</feature>
<evidence type="ECO:0000256" key="4">
    <source>
        <dbReference type="ARBA" id="ARBA00022692"/>
    </source>
</evidence>
<sequence length="1284" mass="142981">MSSLSRIESNKSGKVANDDLQSVSIEKRLNNDSRWRKNSKNGNRKNEMRISTKQMPFLSIYRYAKPFDYFLLTTGILLSIAQGSLQAIQSIIFKKLSATLIEGQTKWGTEDFDESKFHNGAIEAIFMYFGYGIAILILATISMTCWHTVCERQIYQIRKRYFAAVLRQNMGWFDSHPSGELITKMSDGIDRIKDGIGDKVGILFSQGTAFVGGIIVAFICSWGMTLIMLAFMPILAGLMAFLTRFFSTSVRKELHAYEIAGAVAEEVIVGIRTVIALNGQKKEINRYQNELNKASEFGHRKALFIALATAWLFCLIFITMGTVFWYGTKLYNDGFIEAGAVFATFWAAIGGTLSLGMAVPQIGAIMTAQNAAISIFEVIDRIPEIDCQSSEGISIANPKGEIEFKDVHFCYPTRPEEEVLKGISFKVKAEQSVALVGSSGCGKSTLVGLLLRYYNQGRGELTIDGIPLDSMNIRWLRQMIGVVSQEPILFATTVEENIRLGNEKMTNEDMKRVCQIANAHNFIEGLPKGYKTRIGEGGVQLSGGQKQRIAIARALVKDPKILLLDEATTALDTKSEKVLQHALEKASIGRTTLTIAHRLSTIRNADNIIVLEHGKVVEKGTHEELMISGGIYMKLVHAQNVKKLTNAPNTEEIAEIIKGEGEEIVNLIRSKSLDQISQSVSTISSTHQYAEDPKQEANEAEAKTESNLWTILRFARGEWFLLLFALLFALLKGLMFPTFSIIYGAMFQSLAKPTAEQRLQGAFMNAICFIIFGVICGFVTFLASYLFAVAGESLTKRLRIAVFANIVNQDGEYFDSLDHSSGNLITKLATDVPNIRAAIDNRLADVLQAIISVLVGIAVAFYYGPKMAPIGILTTVALTLCQIIIAQYLKKRSEKDEMLIREPFRLAAEALKHHKTVQYLLRERHFCDQFNQQMQKSHNTNFHRGIAEAFAFALHSCFASFNFAAAYRYGLWLIEIGSSTPFQIFQAIETLNVASMSVLAIGTYFPEYIRARLCASLISKMLAEKPKISSMSEDRSEEVLQGNIKLEDVRFAYPANRNCLVLKGLTMEALKGKMVALVGSSGCGKSTVIQLIERFYDPLNGRVMYDNIDVRYLNLYNIRNQIALVSQEPVLFNYSIRENIAYGLNGINQRQIEEAAKQANAHDFIMKMKDGYDTVVGENGGHLSGGQKQRIAIARAIIRNPTVLLLDEATSALDAESEKVVQEALERTCYGRTCVVIAHRLSTIQNSDQILVMNHGAVVEFGTHEELLRCKGLYANLIEMQNLQ</sequence>
<dbReference type="GO" id="GO:0015421">
    <property type="term" value="F:ABC-type oligopeptide transporter activity"/>
    <property type="evidence" value="ECO:0007669"/>
    <property type="project" value="TreeGrafter"/>
</dbReference>
<dbReference type="InterPro" id="IPR003439">
    <property type="entry name" value="ABC_transporter-like_ATP-bd"/>
</dbReference>
<dbReference type="Pfam" id="PF00664">
    <property type="entry name" value="ABC_membrane"/>
    <property type="match status" value="2"/>
</dbReference>
<keyword evidence="3" id="KW-0813">Transport</keyword>
<feature type="domain" description="ABC transmembrane type-1" evidence="13">
    <location>
        <begin position="723"/>
        <end position="1010"/>
    </location>
</feature>
<dbReference type="InterPro" id="IPR036640">
    <property type="entry name" value="ABC1_TM_sf"/>
</dbReference>
<dbReference type="GO" id="GO:0016887">
    <property type="term" value="F:ATP hydrolysis activity"/>
    <property type="evidence" value="ECO:0007669"/>
    <property type="project" value="InterPro"/>
</dbReference>
<feature type="domain" description="ABC transporter" evidence="12">
    <location>
        <begin position="1044"/>
        <end position="1280"/>
    </location>
</feature>
<keyword evidence="4 11" id="KW-0812">Transmembrane</keyword>
<dbReference type="InterPro" id="IPR011527">
    <property type="entry name" value="ABC1_TM_dom"/>
</dbReference>
<evidence type="ECO:0000259" key="12">
    <source>
        <dbReference type="PROSITE" id="PS50893"/>
    </source>
</evidence>
<reference evidence="14" key="1">
    <citation type="submission" date="2015-03" db="EMBL/GenBank/DDBJ databases">
        <title>Wuchereria bancrofti Genome Sequencing Papua New Guinea Strain.</title>
        <authorList>
            <person name="Small S.T."/>
            <person name="Serre D."/>
            <person name="Zimmerman P.A."/>
        </authorList>
    </citation>
    <scope>NUCLEOTIDE SEQUENCE [LARGE SCALE GENOMIC DNA]</scope>
    <source>
        <strain evidence="14">pt0022</strain>
    </source>
</reference>
<evidence type="ECO:0000313" key="15">
    <source>
        <dbReference type="WBParaSite" id="mrna-Wban_06559"/>
    </source>
</evidence>
<dbReference type="PROSITE" id="PS00211">
    <property type="entry name" value="ABC_TRANSPORTER_1"/>
    <property type="match status" value="2"/>
</dbReference>
<dbReference type="Gene3D" id="1.20.1560.10">
    <property type="entry name" value="ABC transporter type 1, transmembrane domain"/>
    <property type="match status" value="1"/>
</dbReference>
<dbReference type="GO" id="GO:0005743">
    <property type="term" value="C:mitochondrial inner membrane"/>
    <property type="evidence" value="ECO:0007669"/>
    <property type="project" value="TreeGrafter"/>
</dbReference>
<keyword evidence="7" id="KW-0067">ATP-binding</keyword>
<feature type="domain" description="ABC transporter" evidence="12">
    <location>
        <begin position="402"/>
        <end position="638"/>
    </location>
</feature>
<evidence type="ECO:0000256" key="7">
    <source>
        <dbReference type="ARBA" id="ARBA00022840"/>
    </source>
</evidence>
<dbReference type="Gene3D" id="3.40.50.300">
    <property type="entry name" value="P-loop containing nucleotide triphosphate hydrolases"/>
    <property type="match status" value="2"/>
</dbReference>
<dbReference type="InterPro" id="IPR039421">
    <property type="entry name" value="Type_1_exporter"/>
</dbReference>
<reference evidence="14" key="2">
    <citation type="journal article" date="2016" name="Mol. Ecol.">
        <title>Population genomics of the filarial nematode parasite Wuchereria bancrofti from mosquitoes.</title>
        <authorList>
            <person name="Small S.T."/>
            <person name="Reimer L.J."/>
            <person name="Tisch D.J."/>
            <person name="King C.L."/>
            <person name="Christensen B.M."/>
            <person name="Siba P.M."/>
            <person name="Kazura J.W."/>
            <person name="Serre D."/>
            <person name="Zimmerman P.A."/>
        </authorList>
    </citation>
    <scope>NUCLEOTIDE SEQUENCE</scope>
    <source>
        <strain evidence="14">pt0022</strain>
    </source>
</reference>
<evidence type="ECO:0000256" key="1">
    <source>
        <dbReference type="ARBA" id="ARBA00004651"/>
    </source>
</evidence>
<dbReference type="GO" id="GO:0005524">
    <property type="term" value="F:ATP binding"/>
    <property type="evidence" value="ECO:0007669"/>
    <property type="project" value="UniProtKB-KW"/>
</dbReference>
<keyword evidence="6" id="KW-0547">Nucleotide-binding</keyword>
<keyword evidence="10" id="KW-0325">Glycoprotein</keyword>
<dbReference type="Pfam" id="PF00005">
    <property type="entry name" value="ABC_tran"/>
    <property type="match status" value="2"/>
</dbReference>
<dbReference type="PANTHER" id="PTHR43394:SF27">
    <property type="entry name" value="ATP-DEPENDENT TRANSLOCASE ABCB1-LIKE"/>
    <property type="match status" value="1"/>
</dbReference>
<dbReference type="SMART" id="SM00382">
    <property type="entry name" value="AAA"/>
    <property type="match status" value="2"/>
</dbReference>
<proteinExistence type="inferred from homology"/>
<evidence type="ECO:0000256" key="9">
    <source>
        <dbReference type="ARBA" id="ARBA00023136"/>
    </source>
</evidence>
<feature type="transmembrane region" description="Helical" evidence="11">
    <location>
        <begin position="225"/>
        <end position="246"/>
    </location>
</feature>
<feature type="transmembrane region" description="Helical" evidence="11">
    <location>
        <begin position="719"/>
        <end position="743"/>
    </location>
</feature>
<dbReference type="PROSITE" id="PS50929">
    <property type="entry name" value="ABC_TM1F"/>
    <property type="match status" value="2"/>
</dbReference>
<dbReference type="SUPFAM" id="SSF52540">
    <property type="entry name" value="P-loop containing nucleoside triphosphate hydrolases"/>
    <property type="match status" value="2"/>
</dbReference>
<keyword evidence="8 11" id="KW-1133">Transmembrane helix</keyword>
<name>A0AAF5PWD9_WUCBA</name>
<feature type="transmembrane region" description="Helical" evidence="11">
    <location>
        <begin position="125"/>
        <end position="150"/>
    </location>
</feature>